<dbReference type="RefSeq" id="WP_002819745.1">
    <property type="nucleotide sequence ID" value="NZ_ACSE01000033.1"/>
</dbReference>
<keyword evidence="2" id="KW-0963">Cytoplasm</keyword>
<gene>
    <name evidence="8" type="ORF">AWRIB429_1946</name>
</gene>
<dbReference type="InterPro" id="IPR001907">
    <property type="entry name" value="ClpP"/>
</dbReference>
<organism evidence="8 9">
    <name type="scientific">Oenococcus oeni AWRIB429</name>
    <dbReference type="NCBI Taxonomy" id="655225"/>
    <lineage>
        <taxon>Bacteria</taxon>
        <taxon>Bacillati</taxon>
        <taxon>Bacillota</taxon>
        <taxon>Bacilli</taxon>
        <taxon>Lactobacillales</taxon>
        <taxon>Lactobacillaceae</taxon>
        <taxon>Oenococcus</taxon>
    </lineage>
</organism>
<evidence type="ECO:0000256" key="4">
    <source>
        <dbReference type="ARBA" id="ARBA00022801"/>
    </source>
</evidence>
<dbReference type="NCBIfam" id="NF045542">
    <property type="entry name" value="Clp_rel_HeadMat"/>
    <property type="match status" value="1"/>
</dbReference>
<dbReference type="PANTHER" id="PTHR10381">
    <property type="entry name" value="ATP-DEPENDENT CLP PROTEASE PROTEOLYTIC SUBUNIT"/>
    <property type="match status" value="1"/>
</dbReference>
<dbReference type="SUPFAM" id="SSF52096">
    <property type="entry name" value="ClpP/crotonase"/>
    <property type="match status" value="1"/>
</dbReference>
<dbReference type="InterPro" id="IPR023562">
    <property type="entry name" value="ClpP/TepA"/>
</dbReference>
<keyword evidence="4" id="KW-0378">Hydrolase</keyword>
<dbReference type="GO" id="GO:0004252">
    <property type="term" value="F:serine-type endopeptidase activity"/>
    <property type="evidence" value="ECO:0007669"/>
    <property type="project" value="InterPro"/>
</dbReference>
<dbReference type="Pfam" id="PF00574">
    <property type="entry name" value="CLP_protease"/>
    <property type="match status" value="1"/>
</dbReference>
<name>D3LC66_OENOE</name>
<dbReference type="AlphaFoldDB" id="D3LC66"/>
<evidence type="ECO:0000256" key="1">
    <source>
        <dbReference type="ARBA" id="ARBA00007039"/>
    </source>
</evidence>
<dbReference type="GeneID" id="75065312"/>
<feature type="region of interest" description="Disordered" evidence="7">
    <location>
        <begin position="224"/>
        <end position="244"/>
    </location>
</feature>
<comment type="caution">
    <text evidence="8">The sequence shown here is derived from an EMBL/GenBank/DDBJ whole genome shotgun (WGS) entry which is preliminary data.</text>
</comment>
<evidence type="ECO:0000256" key="3">
    <source>
        <dbReference type="ARBA" id="ARBA00022670"/>
    </source>
</evidence>
<dbReference type="GO" id="GO:0009368">
    <property type="term" value="C:endopeptidase Clp complex"/>
    <property type="evidence" value="ECO:0007669"/>
    <property type="project" value="TreeGrafter"/>
</dbReference>
<keyword evidence="5" id="KW-0720">Serine protease</keyword>
<dbReference type="Proteomes" id="UP000003075">
    <property type="component" value="Unassembled WGS sequence"/>
</dbReference>
<dbReference type="Gene3D" id="3.90.226.10">
    <property type="entry name" value="2-enoyl-CoA Hydratase, Chain A, domain 1"/>
    <property type="match status" value="1"/>
</dbReference>
<evidence type="ECO:0000256" key="2">
    <source>
        <dbReference type="ARBA" id="ARBA00022490"/>
    </source>
</evidence>
<dbReference type="GO" id="GO:0006515">
    <property type="term" value="P:protein quality control for misfolded or incompletely synthesized proteins"/>
    <property type="evidence" value="ECO:0007669"/>
    <property type="project" value="TreeGrafter"/>
</dbReference>
<evidence type="ECO:0000256" key="6">
    <source>
        <dbReference type="RuleBase" id="RU003567"/>
    </source>
</evidence>
<protein>
    <recommendedName>
        <fullName evidence="6">ATP-dependent Clp protease proteolytic subunit</fullName>
    </recommendedName>
</protein>
<keyword evidence="3" id="KW-0645">Protease</keyword>
<dbReference type="GO" id="GO:0051117">
    <property type="term" value="F:ATPase binding"/>
    <property type="evidence" value="ECO:0007669"/>
    <property type="project" value="TreeGrafter"/>
</dbReference>
<comment type="similarity">
    <text evidence="1 6">Belongs to the peptidase S14 family.</text>
</comment>
<dbReference type="EMBL" id="ACSE01000033">
    <property type="protein sequence ID" value="EFD87513.1"/>
    <property type="molecule type" value="Genomic_DNA"/>
</dbReference>
<dbReference type="GO" id="GO:0004176">
    <property type="term" value="F:ATP-dependent peptidase activity"/>
    <property type="evidence" value="ECO:0007669"/>
    <property type="project" value="InterPro"/>
</dbReference>
<evidence type="ECO:0000313" key="9">
    <source>
        <dbReference type="Proteomes" id="UP000003075"/>
    </source>
</evidence>
<evidence type="ECO:0000256" key="5">
    <source>
        <dbReference type="ARBA" id="ARBA00022825"/>
    </source>
</evidence>
<dbReference type="CDD" id="cd07016">
    <property type="entry name" value="S14_ClpP_1"/>
    <property type="match status" value="1"/>
</dbReference>
<accession>D3LC66</accession>
<evidence type="ECO:0000313" key="8">
    <source>
        <dbReference type="EMBL" id="EFD87513.1"/>
    </source>
</evidence>
<proteinExistence type="inferred from homology"/>
<reference evidence="8 9" key="1">
    <citation type="journal article" date="2010" name="Appl. Microbiol. Biotechnol.">
        <title>Genotypic diversity in Oenococcus oeni by high-density microarray comparative genome hybridization and whole genome sequencing.</title>
        <authorList>
            <person name="Borneman A.R."/>
            <person name="Bartowsky E.J."/>
            <person name="McCarthy J."/>
            <person name="Chambers P.J."/>
        </authorList>
    </citation>
    <scope>NUCLEOTIDE SEQUENCE [LARGE SCALE GENOMIC DNA]</scope>
    <source>
        <strain evidence="8 9">AWRIB429</strain>
    </source>
</reference>
<dbReference type="PRINTS" id="PR00127">
    <property type="entry name" value="CLPPROTEASEP"/>
</dbReference>
<dbReference type="InterPro" id="IPR029045">
    <property type="entry name" value="ClpP/crotonase-like_dom_sf"/>
</dbReference>
<dbReference type="PANTHER" id="PTHR10381:SF70">
    <property type="entry name" value="ATP-DEPENDENT CLP PROTEASE PROTEOLYTIC SUBUNIT"/>
    <property type="match status" value="1"/>
</dbReference>
<sequence length="256" mass="27510">MTKQVDIKADILDDSDVGDIAFYDFFGINYFTPSQLEDVLNSAASGEDIQLNINSNGGDVSAASTIYSMLKAYQGKVNVFIQGMAASAASVIAMAGDKVSMSPTAQLMIHKCLAGVSDPLNSDQLRQIAAQNDSVDLGIANAYMAKTGMNQSDLLQLMSNQTFMDAKTAADKGFVDEVAFAGDKTGIADKAPVFSNSISKMPSKKVVEKFNLLVGKAKAFDKLETNSSGEEKKSDDEQQNKKIDKSELKRELALLF</sequence>
<dbReference type="OrthoDB" id="9806592at2"/>
<evidence type="ECO:0000256" key="7">
    <source>
        <dbReference type="SAM" id="MobiDB-lite"/>
    </source>
</evidence>